<evidence type="ECO:0000313" key="2">
    <source>
        <dbReference type="EMBL" id="QPG20493.1"/>
    </source>
</evidence>
<gene>
    <name evidence="2" type="ORF">IXY24_12530</name>
</gene>
<feature type="transmembrane region" description="Helical" evidence="1">
    <location>
        <begin position="12"/>
        <end position="30"/>
    </location>
</feature>
<keyword evidence="1" id="KW-1133">Transmembrane helix</keyword>
<accession>A0A7S9ER56</accession>
<keyword evidence="1" id="KW-0812">Transmembrane</keyword>
<proteinExistence type="predicted"/>
<sequence length="125" mass="14365">MLNWKINEKIMFAGTLIAIFLILIFSVIFIKGASHTPGKDDVAVFGKFAISRPPVNYDLYNKDNSKTVLENVTGYYELSDSQVYVQNNSDFVVINKGTSYEKRSLKRASKNDRRMLSRINKFEKE</sequence>
<organism evidence="2">
    <name type="scientific">Bacillus velezensis</name>
    <dbReference type="NCBI Taxonomy" id="492670"/>
    <lineage>
        <taxon>Bacteria</taxon>
        <taxon>Bacillati</taxon>
        <taxon>Bacillota</taxon>
        <taxon>Bacilli</taxon>
        <taxon>Bacillales</taxon>
        <taxon>Bacillaceae</taxon>
        <taxon>Bacillus</taxon>
        <taxon>Bacillus amyloliquefaciens group</taxon>
    </lineage>
</organism>
<reference evidence="2" key="1">
    <citation type="submission" date="2020-11" db="EMBL/GenBank/DDBJ databases">
        <title>Complete genome of Bacillus amyloliguefaciens BZR 277.</title>
        <authorList>
            <person name="Asaturova A."/>
            <person name="Dubyaga V.M."/>
        </authorList>
    </citation>
    <scope>NUCLEOTIDE SEQUENCE</scope>
    <source>
        <strain evidence="2">BZR 277</strain>
    </source>
</reference>
<name>A0A7S9ER56_BACVE</name>
<dbReference type="RefSeq" id="WP_058905941.1">
    <property type="nucleotide sequence ID" value="NZ_AP028932.1"/>
</dbReference>
<dbReference type="AlphaFoldDB" id="A0A7S9ER56"/>
<protein>
    <submittedName>
        <fullName evidence="2">Uncharacterized protein</fullName>
    </submittedName>
</protein>
<evidence type="ECO:0000256" key="1">
    <source>
        <dbReference type="SAM" id="Phobius"/>
    </source>
</evidence>
<dbReference type="EMBL" id="CP064845">
    <property type="protein sequence ID" value="QPG20493.1"/>
    <property type="molecule type" value="Genomic_DNA"/>
</dbReference>
<keyword evidence="1" id="KW-0472">Membrane</keyword>